<dbReference type="PROSITE" id="PS50896">
    <property type="entry name" value="LISH"/>
    <property type="match status" value="1"/>
</dbReference>
<dbReference type="KEGG" id="nlo:107224551"/>
<keyword evidence="1" id="KW-0175">Coiled coil</keyword>
<evidence type="ECO:0000313" key="2">
    <source>
        <dbReference type="Proteomes" id="UP000829291"/>
    </source>
</evidence>
<dbReference type="Pfam" id="PF16045">
    <property type="entry name" value="LisH_2"/>
    <property type="match status" value="1"/>
</dbReference>
<feature type="coiled-coil region" evidence="1">
    <location>
        <begin position="216"/>
        <end position="306"/>
    </location>
</feature>
<dbReference type="RefSeq" id="XP_015520137.1">
    <property type="nucleotide sequence ID" value="XM_015664651.2"/>
</dbReference>
<sequence length="430" mass="49569">MSNSNYSEVHSWFEKSGVISSIRTHLRQNLVIALKNNASSREVKTDFRSAKQYVYDMLIAEYLLKYNYFYTLSVFASETPLLINLHQQAEAYTQSTEDCKKNKLPNDYVHHALQTLGISPEKPNGQNILSHYADGDSPLIFCILKSLILYFSNTLFDKNDVDKVHTNNQQTQTDHIVPTETFETIALLDAKKKLFQQKELFGTQLKNKEFELREQALSIERQLASLNGKLQHAQNLMQLVDSKENRLAREKLKNEQNLASRELELSVKERLLSEEADRLQKERVSYRTFEGDVKKLQEELIKVRNEIPAQSAMFSTIKKDECVQTDISVSASNVEVRLLNEEKQELTNLIREQQSRIEELTLRVVTLSRQLEEALLSRASNSKNMNANNGYSESSSTEDILQDAKMRLRRLEAESLRADQYFQSCITISP</sequence>
<protein>
    <submittedName>
        <fullName evidence="3">Uncharacterized protein LOC107224551</fullName>
    </submittedName>
</protein>
<dbReference type="InParanoid" id="A0A6J0C0S0"/>
<dbReference type="GeneID" id="107224551"/>
<proteinExistence type="predicted"/>
<gene>
    <name evidence="3" type="primary">LOC107224551</name>
</gene>
<organism evidence="3">
    <name type="scientific">Neodiprion lecontei</name>
    <name type="common">Redheaded pine sawfly</name>
    <dbReference type="NCBI Taxonomy" id="441921"/>
    <lineage>
        <taxon>Eukaryota</taxon>
        <taxon>Metazoa</taxon>
        <taxon>Ecdysozoa</taxon>
        <taxon>Arthropoda</taxon>
        <taxon>Hexapoda</taxon>
        <taxon>Insecta</taxon>
        <taxon>Pterygota</taxon>
        <taxon>Neoptera</taxon>
        <taxon>Endopterygota</taxon>
        <taxon>Hymenoptera</taxon>
        <taxon>Tenthredinoidea</taxon>
        <taxon>Diprionidae</taxon>
        <taxon>Diprioninae</taxon>
        <taxon>Neodiprion</taxon>
    </lineage>
</organism>
<dbReference type="AlphaFoldDB" id="A0A6J0C0S0"/>
<evidence type="ECO:0000313" key="3">
    <source>
        <dbReference type="RefSeq" id="XP_015520137.1"/>
    </source>
</evidence>
<accession>A0A6J0C0S0</accession>
<reference evidence="3" key="1">
    <citation type="submission" date="2025-08" db="UniProtKB">
        <authorList>
            <consortium name="RefSeq"/>
        </authorList>
    </citation>
    <scope>IDENTIFICATION</scope>
    <source>
        <tissue evidence="3">Thorax and Abdomen</tissue>
    </source>
</reference>
<keyword evidence="2" id="KW-1185">Reference proteome</keyword>
<dbReference type="OrthoDB" id="206339at2759"/>
<dbReference type="InterPro" id="IPR006594">
    <property type="entry name" value="LisH"/>
</dbReference>
<feature type="coiled-coil region" evidence="1">
    <location>
        <begin position="336"/>
        <end position="414"/>
    </location>
</feature>
<name>A0A6J0C0S0_NEOLC</name>
<dbReference type="Proteomes" id="UP000829291">
    <property type="component" value="Chromosome 6"/>
</dbReference>
<evidence type="ECO:0000256" key="1">
    <source>
        <dbReference type="SAM" id="Coils"/>
    </source>
</evidence>